<evidence type="ECO:0000313" key="2">
    <source>
        <dbReference type="Proteomes" id="UP000202763"/>
    </source>
</evidence>
<dbReference type="RefSeq" id="YP_009225517.1">
    <property type="nucleotide sequence ID" value="NC_029094.1"/>
</dbReference>
<accession>A0A0H4IN57</accession>
<dbReference type="EMBL" id="KR534323">
    <property type="protein sequence ID" value="AKO60984.1"/>
    <property type="molecule type" value="Genomic_DNA"/>
</dbReference>
<dbReference type="Proteomes" id="UP000202763">
    <property type="component" value="Segment"/>
</dbReference>
<proteinExistence type="predicted"/>
<evidence type="ECO:0000313" key="1">
    <source>
        <dbReference type="EMBL" id="AKO60984.1"/>
    </source>
</evidence>
<protein>
    <submittedName>
        <fullName evidence="1">Uncharacterized protein</fullName>
    </submittedName>
</protein>
<sequence>MKNIDQDCMVFVSQDKTRFVTFYMGSPCFSRSSHDRILALKGIDLSIAEDVTAAFNFTGKGRSVKQFLN</sequence>
<organism evidence="1 2">
    <name type="scientific">Pseudoalteromonas phage H101</name>
    <dbReference type="NCBI Taxonomy" id="1654919"/>
    <lineage>
        <taxon>Viruses</taxon>
        <taxon>Duplodnaviria</taxon>
        <taxon>Heunggongvirae</taxon>
        <taxon>Uroviricota</taxon>
        <taxon>Caudoviricetes</taxon>
        <taxon>Shandongvirus</taxon>
        <taxon>Shandongvirus H101</taxon>
    </lineage>
</organism>
<dbReference type="KEGG" id="vg:26796578"/>
<dbReference type="GeneID" id="26796578"/>
<keyword evidence="2" id="KW-1185">Reference proteome</keyword>
<name>A0A0H4IN57_9CAUD</name>
<reference evidence="1 2" key="1">
    <citation type="submission" date="2015-05" db="EMBL/GenBank/DDBJ databases">
        <authorList>
            <person name="Wang D.B."/>
            <person name="Wang M."/>
        </authorList>
    </citation>
    <scope>NUCLEOTIDE SEQUENCE [LARGE SCALE GENOMIC DNA]</scope>
</reference>